<dbReference type="Gene3D" id="3.10.350.10">
    <property type="entry name" value="LysM domain"/>
    <property type="match status" value="1"/>
</dbReference>
<accession>A0A7I7KZW0</accession>
<gene>
    <name evidence="2" type="ORF">MCOO_30860</name>
</gene>
<dbReference type="KEGG" id="mcoo:MCOO_30860"/>
<name>A0A7I7KZW0_9MYCO</name>
<organism evidence="2 3">
    <name type="scientific">Mycobacterium cookii</name>
    <dbReference type="NCBI Taxonomy" id="1775"/>
    <lineage>
        <taxon>Bacteria</taxon>
        <taxon>Bacillati</taxon>
        <taxon>Actinomycetota</taxon>
        <taxon>Actinomycetes</taxon>
        <taxon>Mycobacteriales</taxon>
        <taxon>Mycobacteriaceae</taxon>
        <taxon>Mycobacterium</taxon>
    </lineage>
</organism>
<reference evidence="2 3" key="1">
    <citation type="journal article" date="2019" name="Emerg. Microbes Infect.">
        <title>Comprehensive subspecies identification of 175 nontuberculous mycobacteria species based on 7547 genomic profiles.</title>
        <authorList>
            <person name="Matsumoto Y."/>
            <person name="Kinjo T."/>
            <person name="Motooka D."/>
            <person name="Nabeya D."/>
            <person name="Jung N."/>
            <person name="Uechi K."/>
            <person name="Horii T."/>
            <person name="Iida T."/>
            <person name="Fujita J."/>
            <person name="Nakamura S."/>
        </authorList>
    </citation>
    <scope>NUCLEOTIDE SEQUENCE [LARGE SCALE GENOMIC DNA]</scope>
    <source>
        <strain evidence="2 3">JCM 12404</strain>
    </source>
</reference>
<dbReference type="Pfam" id="PF01476">
    <property type="entry name" value="LysM"/>
    <property type="match status" value="2"/>
</dbReference>
<keyword evidence="3" id="KW-1185">Reference proteome</keyword>
<proteinExistence type="predicted"/>
<protein>
    <submittedName>
        <fullName evidence="2">Peptidoglycan-binding protein LysM</fullName>
    </submittedName>
</protein>
<dbReference type="RefSeq" id="WP_232064598.1">
    <property type="nucleotide sequence ID" value="NZ_AP022569.1"/>
</dbReference>
<sequence>MERIWEETKNYDVQQGDTLFTIAQREYGDGNLFSVIALQNHLADPDLVEVGEQLLIPYVTYRHQVTALDSNVARKEITQHYYGTTDSNVELIWEIVNGVAQREIHQGTWLHMPDLTNVGHYTVVADETLPGLAARWYGDDHLAVIIELANNLPTGSSLTAGQVLIQPGLNRLRHVAGDTLASLCLEEYGDADLDTRIAVVAAANHINTPDAVFCNQAVYIPS</sequence>
<dbReference type="PROSITE" id="PS51782">
    <property type="entry name" value="LYSM"/>
    <property type="match status" value="1"/>
</dbReference>
<dbReference type="CDD" id="cd00118">
    <property type="entry name" value="LysM"/>
    <property type="match status" value="2"/>
</dbReference>
<dbReference type="AlphaFoldDB" id="A0A7I7KZW0"/>
<evidence type="ECO:0000259" key="1">
    <source>
        <dbReference type="PROSITE" id="PS51782"/>
    </source>
</evidence>
<dbReference type="SMART" id="SM00257">
    <property type="entry name" value="LysM"/>
    <property type="match status" value="2"/>
</dbReference>
<feature type="domain" description="LysM" evidence="1">
    <location>
        <begin position="9"/>
        <end position="56"/>
    </location>
</feature>
<evidence type="ECO:0000313" key="2">
    <source>
        <dbReference type="EMBL" id="BBX47071.1"/>
    </source>
</evidence>
<evidence type="ECO:0000313" key="3">
    <source>
        <dbReference type="Proteomes" id="UP000465866"/>
    </source>
</evidence>
<dbReference type="SUPFAM" id="SSF54106">
    <property type="entry name" value="LysM domain"/>
    <property type="match status" value="1"/>
</dbReference>
<dbReference type="InterPro" id="IPR036779">
    <property type="entry name" value="LysM_dom_sf"/>
</dbReference>
<dbReference type="EMBL" id="AP022569">
    <property type="protein sequence ID" value="BBX47071.1"/>
    <property type="molecule type" value="Genomic_DNA"/>
</dbReference>
<dbReference type="InterPro" id="IPR018392">
    <property type="entry name" value="LysM"/>
</dbReference>
<dbReference type="Proteomes" id="UP000465866">
    <property type="component" value="Chromosome"/>
</dbReference>